<dbReference type="EMBL" id="CP118166">
    <property type="protein sequence ID" value="WDI32446.1"/>
    <property type="molecule type" value="Genomic_DNA"/>
</dbReference>
<evidence type="ECO:0000256" key="3">
    <source>
        <dbReference type="ARBA" id="ARBA00022670"/>
    </source>
</evidence>
<gene>
    <name evidence="8" type="ORF">PUV54_04460</name>
</gene>
<proteinExistence type="inferred from homology"/>
<dbReference type="InterPro" id="IPR040449">
    <property type="entry name" value="Peptidase_S66_N"/>
</dbReference>
<feature type="domain" description="LD-carboxypeptidase N-terminal" evidence="6">
    <location>
        <begin position="8"/>
        <end position="123"/>
    </location>
</feature>
<dbReference type="InterPro" id="IPR029062">
    <property type="entry name" value="Class_I_gatase-like"/>
</dbReference>
<dbReference type="InterPro" id="IPR040921">
    <property type="entry name" value="Peptidase_S66C"/>
</dbReference>
<reference evidence="8" key="1">
    <citation type="submission" date="2023-02" db="EMBL/GenBank/DDBJ databases">
        <title>Genome sequence of Hyphococcus flavus.</title>
        <authorList>
            <person name="Rong J.-C."/>
            <person name="Zhao Q."/>
            <person name="Yi M."/>
            <person name="Wu J.-Y."/>
        </authorList>
    </citation>
    <scope>NUCLEOTIDE SEQUENCE</scope>
    <source>
        <strain evidence="8">MCCC 1K03223</strain>
    </source>
</reference>
<keyword evidence="4" id="KW-0378">Hydrolase</keyword>
<keyword evidence="9" id="KW-1185">Reference proteome</keyword>
<dbReference type="InterPro" id="IPR027461">
    <property type="entry name" value="Carboxypeptidase_A_C_sf"/>
</dbReference>
<dbReference type="Pfam" id="PF17676">
    <property type="entry name" value="Peptidase_S66C"/>
    <property type="match status" value="1"/>
</dbReference>
<evidence type="ECO:0000256" key="2">
    <source>
        <dbReference type="ARBA" id="ARBA00022645"/>
    </source>
</evidence>
<feature type="domain" description="LD-carboxypeptidase C-terminal" evidence="7">
    <location>
        <begin position="172"/>
        <end position="277"/>
    </location>
</feature>
<dbReference type="CDD" id="cd07025">
    <property type="entry name" value="Peptidase_S66"/>
    <property type="match status" value="1"/>
</dbReference>
<dbReference type="SUPFAM" id="SSF52317">
    <property type="entry name" value="Class I glutamine amidotransferase-like"/>
    <property type="match status" value="1"/>
</dbReference>
<dbReference type="InterPro" id="IPR027478">
    <property type="entry name" value="LdcA_N"/>
</dbReference>
<dbReference type="PANTHER" id="PTHR30237">
    <property type="entry name" value="MURAMOYLTETRAPEPTIDE CARBOXYPEPTIDASE"/>
    <property type="match status" value="1"/>
</dbReference>
<comment type="similarity">
    <text evidence="1">Belongs to the peptidase S66 family.</text>
</comment>
<dbReference type="Proteomes" id="UP001214043">
    <property type="component" value="Chromosome"/>
</dbReference>
<evidence type="ECO:0000256" key="4">
    <source>
        <dbReference type="ARBA" id="ARBA00022801"/>
    </source>
</evidence>
<dbReference type="RefSeq" id="WP_274494368.1">
    <property type="nucleotide sequence ID" value="NZ_CP118166.1"/>
</dbReference>
<keyword evidence="3" id="KW-0645">Protease</keyword>
<name>A0AAE9ZDC1_9PROT</name>
<dbReference type="GO" id="GO:0004180">
    <property type="term" value="F:carboxypeptidase activity"/>
    <property type="evidence" value="ECO:0007669"/>
    <property type="project" value="UniProtKB-KW"/>
</dbReference>
<dbReference type="GO" id="GO:0006508">
    <property type="term" value="P:proteolysis"/>
    <property type="evidence" value="ECO:0007669"/>
    <property type="project" value="UniProtKB-KW"/>
</dbReference>
<evidence type="ECO:0000256" key="5">
    <source>
        <dbReference type="ARBA" id="ARBA00022825"/>
    </source>
</evidence>
<evidence type="ECO:0000313" key="8">
    <source>
        <dbReference type="EMBL" id="WDI32446.1"/>
    </source>
</evidence>
<dbReference type="PANTHER" id="PTHR30237:SF2">
    <property type="entry name" value="MUREIN TETRAPEPTIDE CARBOXYPEPTIDASE"/>
    <property type="match status" value="1"/>
</dbReference>
<keyword evidence="5" id="KW-0720">Serine protease</keyword>
<keyword evidence="2" id="KW-0121">Carboxypeptidase</keyword>
<sequence>MSETTKHIALCCPGGPIARDLAEKTARIAAARFGDRMKLYFHDQCFLEAGHFAGSDAERSAAFIEVANNAEFDAVWFARGGYGACRLDDALFAKLNEHARAKTFLGYSDAGSLLARLYKEGIGNPVHGPMPTDLPRQGGEEAIARALSFLADGDRSALEPNVKSDSKFAAFNITILAHLVGTQWMPDLSDHVIMLEDVSEYLYRLDRAMFSIMGDQGVKRARGIMLGRVSDIPENDRPFGKTEEEIIKDWCARANIPYIGRADIGHDADNKIVPFGGTNIA</sequence>
<evidence type="ECO:0000259" key="6">
    <source>
        <dbReference type="Pfam" id="PF02016"/>
    </source>
</evidence>
<dbReference type="KEGG" id="hfl:PUV54_04460"/>
<dbReference type="Gene3D" id="3.50.30.60">
    <property type="entry name" value="LD-carboxypeptidase A C-terminal domain-like"/>
    <property type="match status" value="1"/>
</dbReference>
<dbReference type="Gene3D" id="3.40.50.10740">
    <property type="entry name" value="Class I glutamine amidotransferase-like"/>
    <property type="match status" value="1"/>
</dbReference>
<evidence type="ECO:0000313" key="9">
    <source>
        <dbReference type="Proteomes" id="UP001214043"/>
    </source>
</evidence>
<evidence type="ECO:0000256" key="1">
    <source>
        <dbReference type="ARBA" id="ARBA00010233"/>
    </source>
</evidence>
<accession>A0AAE9ZDC1</accession>
<evidence type="ECO:0000259" key="7">
    <source>
        <dbReference type="Pfam" id="PF17676"/>
    </source>
</evidence>
<protein>
    <submittedName>
        <fullName evidence="8">LD-carboxypeptidase</fullName>
    </submittedName>
</protein>
<dbReference type="GO" id="GO:0008236">
    <property type="term" value="F:serine-type peptidase activity"/>
    <property type="evidence" value="ECO:0007669"/>
    <property type="project" value="UniProtKB-KW"/>
</dbReference>
<dbReference type="InterPro" id="IPR003507">
    <property type="entry name" value="S66_fam"/>
</dbReference>
<dbReference type="AlphaFoldDB" id="A0AAE9ZDC1"/>
<organism evidence="8 9">
    <name type="scientific">Hyphococcus flavus</name>
    <dbReference type="NCBI Taxonomy" id="1866326"/>
    <lineage>
        <taxon>Bacteria</taxon>
        <taxon>Pseudomonadati</taxon>
        <taxon>Pseudomonadota</taxon>
        <taxon>Alphaproteobacteria</taxon>
        <taxon>Parvularculales</taxon>
        <taxon>Parvularculaceae</taxon>
        <taxon>Hyphococcus</taxon>
    </lineage>
</organism>
<dbReference type="SUPFAM" id="SSF141986">
    <property type="entry name" value="LD-carboxypeptidase A C-terminal domain-like"/>
    <property type="match status" value="1"/>
</dbReference>
<dbReference type="Pfam" id="PF02016">
    <property type="entry name" value="Peptidase_S66"/>
    <property type="match status" value="1"/>
</dbReference>